<feature type="domain" description="MaoC-like" evidence="2">
    <location>
        <begin position="19"/>
        <end position="126"/>
    </location>
</feature>
<dbReference type="GO" id="GO:0005835">
    <property type="term" value="C:fatty acid synthase complex"/>
    <property type="evidence" value="ECO:0007669"/>
    <property type="project" value="InterPro"/>
</dbReference>
<dbReference type="GO" id="GO:0004312">
    <property type="term" value="F:fatty acid synthase activity"/>
    <property type="evidence" value="ECO:0007669"/>
    <property type="project" value="InterPro"/>
</dbReference>
<organism evidence="3 4">
    <name type="scientific">Companilactobacillus mishanensis</name>
    <dbReference type="NCBI Taxonomy" id="2486008"/>
    <lineage>
        <taxon>Bacteria</taxon>
        <taxon>Bacillati</taxon>
        <taxon>Bacillota</taxon>
        <taxon>Bacilli</taxon>
        <taxon>Lactobacillales</taxon>
        <taxon>Lactobacillaceae</taxon>
        <taxon>Companilactobacillus</taxon>
    </lineage>
</organism>
<evidence type="ECO:0000259" key="2">
    <source>
        <dbReference type="Pfam" id="PF01575"/>
    </source>
</evidence>
<evidence type="ECO:0000256" key="1">
    <source>
        <dbReference type="ARBA" id="ARBA00023239"/>
    </source>
</evidence>
<sequence>MDDYKVMYDDEIKVGMTGELTKRVTDDDVDSFAKVTGDCNPIHMDNDFAKQSNYPGRVAHGMLSAGLISACLGNKMPGPGAVYINQDLNFHKSVFIGDVLIVTCKVINIKDNGDSKIVTLDTKVTNQDGDIVTDGHAIMKPANRNE</sequence>
<dbReference type="InterPro" id="IPR050965">
    <property type="entry name" value="UPF0336/Enoyl-CoA_hydratase"/>
</dbReference>
<name>A0A5P0ZFG4_9LACO</name>
<dbReference type="AlphaFoldDB" id="A0A5P0ZFG4"/>
<dbReference type="InterPro" id="IPR002539">
    <property type="entry name" value="MaoC-like_dom"/>
</dbReference>
<dbReference type="FunFam" id="3.10.129.10:FF:000042">
    <property type="entry name" value="MaoC domain protein dehydratase"/>
    <property type="match status" value="1"/>
</dbReference>
<gene>
    <name evidence="3" type="ORF">FHL02_01860</name>
</gene>
<proteinExistence type="predicted"/>
<comment type="caution">
    <text evidence="3">The sequence shown here is derived from an EMBL/GenBank/DDBJ whole genome shotgun (WGS) entry which is preliminary data.</text>
</comment>
<dbReference type="PRINTS" id="PR01483">
    <property type="entry name" value="FASYNTHASE"/>
</dbReference>
<dbReference type="RefSeq" id="WP_153381878.1">
    <property type="nucleotide sequence ID" value="NZ_VDFL01000001.1"/>
</dbReference>
<dbReference type="SUPFAM" id="SSF54637">
    <property type="entry name" value="Thioesterase/thiol ester dehydrase-isomerase"/>
    <property type="match status" value="1"/>
</dbReference>
<dbReference type="Pfam" id="PF01575">
    <property type="entry name" value="MaoC_dehydratas"/>
    <property type="match status" value="1"/>
</dbReference>
<reference evidence="3 4" key="1">
    <citation type="journal article" date="2019" name="Syst. Appl. Microbiol.">
        <title>Polyphasic characterization of two novel Lactobacillus spp. isolated from blown salami packages: Description of Lactobacillus halodurans sp. nov. and Lactobacillus salsicarnum sp. nov.</title>
        <authorList>
            <person name="Schuster J.A."/>
            <person name="Klingl A."/>
            <person name="Vogel R.F."/>
            <person name="Ehrmann M.A."/>
        </authorList>
    </citation>
    <scope>NUCLEOTIDE SEQUENCE [LARGE SCALE GENOMIC DNA]</scope>
    <source>
        <strain evidence="3 4">TMW 1.2118</strain>
    </source>
</reference>
<protein>
    <submittedName>
        <fullName evidence="3">MaoC family dehydratase</fullName>
    </submittedName>
</protein>
<dbReference type="Proteomes" id="UP000380386">
    <property type="component" value="Unassembled WGS sequence"/>
</dbReference>
<dbReference type="Gene3D" id="3.10.129.10">
    <property type="entry name" value="Hotdog Thioesterase"/>
    <property type="match status" value="1"/>
</dbReference>
<dbReference type="EMBL" id="VDFM01000001">
    <property type="protein sequence ID" value="MQS51758.1"/>
    <property type="molecule type" value="Genomic_DNA"/>
</dbReference>
<accession>A0A5P0ZFG4</accession>
<dbReference type="InterPro" id="IPR003965">
    <property type="entry name" value="Fatty_acid_synthase"/>
</dbReference>
<dbReference type="PANTHER" id="PTHR43437:SF3">
    <property type="entry name" value="HYDROXYACYL-THIOESTER DEHYDRATASE TYPE 2, MITOCHONDRIAL"/>
    <property type="match status" value="1"/>
</dbReference>
<dbReference type="GO" id="GO:0006633">
    <property type="term" value="P:fatty acid biosynthetic process"/>
    <property type="evidence" value="ECO:0007669"/>
    <property type="project" value="InterPro"/>
</dbReference>
<keyword evidence="1" id="KW-0456">Lyase</keyword>
<evidence type="ECO:0000313" key="4">
    <source>
        <dbReference type="Proteomes" id="UP000380386"/>
    </source>
</evidence>
<dbReference type="CDD" id="cd03449">
    <property type="entry name" value="R_hydratase"/>
    <property type="match status" value="1"/>
</dbReference>
<dbReference type="GO" id="GO:0019171">
    <property type="term" value="F:(3R)-hydroxyacyl-[acyl-carrier-protein] dehydratase activity"/>
    <property type="evidence" value="ECO:0007669"/>
    <property type="project" value="TreeGrafter"/>
</dbReference>
<dbReference type="PANTHER" id="PTHR43437">
    <property type="entry name" value="HYDROXYACYL-THIOESTER DEHYDRATASE TYPE 2, MITOCHONDRIAL-RELATED"/>
    <property type="match status" value="1"/>
</dbReference>
<dbReference type="OrthoDB" id="9801625at2"/>
<dbReference type="InterPro" id="IPR029069">
    <property type="entry name" value="HotDog_dom_sf"/>
</dbReference>
<evidence type="ECO:0000313" key="3">
    <source>
        <dbReference type="EMBL" id="MQS51758.1"/>
    </source>
</evidence>